<dbReference type="PANTHER" id="PTHR37298:SF1">
    <property type="entry name" value="UPF0111 PROTEIN YKAA"/>
    <property type="match status" value="1"/>
</dbReference>
<organism evidence="3 4">
    <name type="scientific">Anaerosacchariphilus polymeriproducens</name>
    <dbReference type="NCBI Taxonomy" id="1812858"/>
    <lineage>
        <taxon>Bacteria</taxon>
        <taxon>Bacillati</taxon>
        <taxon>Bacillota</taxon>
        <taxon>Clostridia</taxon>
        <taxon>Lachnospirales</taxon>
        <taxon>Lachnospiraceae</taxon>
        <taxon>Anaerosacchariphilus</taxon>
    </lineage>
</organism>
<dbReference type="RefSeq" id="WP_115482950.1">
    <property type="nucleotide sequence ID" value="NZ_QRCT01000049.1"/>
</dbReference>
<dbReference type="Proteomes" id="UP000255036">
    <property type="component" value="Unassembled WGS sequence"/>
</dbReference>
<feature type="region of interest" description="Disordered" evidence="2">
    <location>
        <begin position="1"/>
        <end position="25"/>
    </location>
</feature>
<gene>
    <name evidence="3" type="ORF">DWV06_14760</name>
</gene>
<evidence type="ECO:0000256" key="1">
    <source>
        <dbReference type="ARBA" id="ARBA00008591"/>
    </source>
</evidence>
<comment type="caution">
    <text evidence="3">The sequence shown here is derived from an EMBL/GenBank/DDBJ whole genome shotgun (WGS) entry which is preliminary data.</text>
</comment>
<dbReference type="InterPro" id="IPR038078">
    <property type="entry name" value="PhoU-like_sf"/>
</dbReference>
<dbReference type="PANTHER" id="PTHR37298">
    <property type="entry name" value="UPF0111 PROTEIN YKAA"/>
    <property type="match status" value="1"/>
</dbReference>
<feature type="compositionally biased region" description="Basic and acidic residues" evidence="2">
    <location>
        <begin position="1"/>
        <end position="18"/>
    </location>
</feature>
<protein>
    <submittedName>
        <fullName evidence="3">DUF47 family protein</fullName>
    </submittedName>
</protein>
<name>A0A371ASV2_9FIRM</name>
<keyword evidence="4" id="KW-1185">Reference proteome</keyword>
<comment type="similarity">
    <text evidence="1">Belongs to the UPF0111 family.</text>
</comment>
<dbReference type="InterPro" id="IPR018445">
    <property type="entry name" value="Put_Phosphate_transp_reg"/>
</dbReference>
<accession>A0A371ASV2</accession>
<dbReference type="InterPro" id="IPR052912">
    <property type="entry name" value="UPF0111_domain"/>
</dbReference>
<evidence type="ECO:0000256" key="2">
    <source>
        <dbReference type="SAM" id="MobiDB-lite"/>
    </source>
</evidence>
<evidence type="ECO:0000313" key="4">
    <source>
        <dbReference type="Proteomes" id="UP000255036"/>
    </source>
</evidence>
<evidence type="ECO:0000313" key="3">
    <source>
        <dbReference type="EMBL" id="RDU22540.1"/>
    </source>
</evidence>
<reference evidence="3 4" key="1">
    <citation type="submission" date="2018-07" db="EMBL/GenBank/DDBJ databases">
        <title>Anaerosacharophilus polymeroproducens gen. nov. sp. nov., an anaerobic bacterium isolated from salt field.</title>
        <authorList>
            <person name="Kim W."/>
            <person name="Yang S.-H."/>
            <person name="Oh J."/>
            <person name="Lee J.-H."/>
            <person name="Kwon K.K."/>
        </authorList>
    </citation>
    <scope>NUCLEOTIDE SEQUENCE [LARGE SCALE GENOMIC DNA]</scope>
    <source>
        <strain evidence="3 4">MCWD5</strain>
    </source>
</reference>
<dbReference type="AlphaFoldDB" id="A0A371ASV2"/>
<proteinExistence type="inferred from homology"/>
<dbReference type="EMBL" id="QRCT01000049">
    <property type="protein sequence ID" value="RDU22540.1"/>
    <property type="molecule type" value="Genomic_DNA"/>
</dbReference>
<dbReference type="Pfam" id="PF01865">
    <property type="entry name" value="PhoU_div"/>
    <property type="match status" value="1"/>
</dbReference>
<dbReference type="Gene3D" id="1.20.58.220">
    <property type="entry name" value="Phosphate transport system protein phou homolog 2, domain 2"/>
    <property type="match status" value="1"/>
</dbReference>
<dbReference type="OrthoDB" id="9797568at2"/>
<sequence>MKDEKDKKNVKGSKDSKHDNKKKKSQKKAKNYNYFDAIITFADYSCQAAELLNSILSNFEPAKLEAQMKEMHAIEHAADLAKHEMMSYLVKEFITPIDREDISTIAQEIDNVTDAIEDVLMQLYMYNIQSVRKEALEFSKTIVTCCNALRKVTEDFHHFKKSANVMKHIINVNNLEEEGDRLYTRGMRDLYTTSKDPVEIMAWTKTFDYLEKCCDACENVADVMESIIMKNT</sequence>